<dbReference type="Proteomes" id="UP001331936">
    <property type="component" value="Unassembled WGS sequence"/>
</dbReference>
<keyword evidence="2" id="KW-0812">Transmembrane</keyword>
<sequence>MGYPEDALAPEEELLLHHHPHWKMLIGPTSIFLVATAVAGFLLGLAEARLEGTSATVLTVAVLVLWAVLVGRWCVARFVTWLTTHFIVTDRRVLVRKGVITHSGIDIPMGRISNVQFRHGLIDRMLRTGTLTIVSAADDPLEFDDIPDVQRVHALLYQQAFGGRDDDSGDRRAARRPGDEDTRRKAW</sequence>
<gene>
    <name evidence="4" type="ORF">Q8814_10115</name>
</gene>
<protein>
    <submittedName>
        <fullName evidence="4">PH domain-containing protein</fullName>
    </submittedName>
</protein>
<dbReference type="EMBL" id="JAUZMZ010000044">
    <property type="protein sequence ID" value="MEE2032460.1"/>
    <property type="molecule type" value="Genomic_DNA"/>
</dbReference>
<dbReference type="InterPro" id="IPR005182">
    <property type="entry name" value="YdbS-like_PH"/>
</dbReference>
<dbReference type="PANTHER" id="PTHR37938:SF1">
    <property type="entry name" value="BLL0215 PROTEIN"/>
    <property type="match status" value="1"/>
</dbReference>
<keyword evidence="2" id="KW-0472">Membrane</keyword>
<organism evidence="4 5">
    <name type="scientific">Rhodococcus chondri</name>
    <dbReference type="NCBI Taxonomy" id="3065941"/>
    <lineage>
        <taxon>Bacteria</taxon>
        <taxon>Bacillati</taxon>
        <taxon>Actinomycetota</taxon>
        <taxon>Actinomycetes</taxon>
        <taxon>Mycobacteriales</taxon>
        <taxon>Nocardiaceae</taxon>
        <taxon>Rhodococcus</taxon>
    </lineage>
</organism>
<keyword evidence="5" id="KW-1185">Reference proteome</keyword>
<proteinExistence type="predicted"/>
<keyword evidence="2" id="KW-1133">Transmembrane helix</keyword>
<dbReference type="Pfam" id="PF03703">
    <property type="entry name" value="bPH_2"/>
    <property type="match status" value="1"/>
</dbReference>
<feature type="transmembrane region" description="Helical" evidence="2">
    <location>
        <begin position="25"/>
        <end position="46"/>
    </location>
</feature>
<evidence type="ECO:0000256" key="2">
    <source>
        <dbReference type="SAM" id="Phobius"/>
    </source>
</evidence>
<feature type="domain" description="YdbS-like PH" evidence="3">
    <location>
        <begin position="81"/>
        <end position="154"/>
    </location>
</feature>
<accession>A0ABU7JR17</accession>
<evidence type="ECO:0000259" key="3">
    <source>
        <dbReference type="Pfam" id="PF03703"/>
    </source>
</evidence>
<feature type="transmembrane region" description="Helical" evidence="2">
    <location>
        <begin position="52"/>
        <end position="75"/>
    </location>
</feature>
<evidence type="ECO:0000313" key="4">
    <source>
        <dbReference type="EMBL" id="MEE2032460.1"/>
    </source>
</evidence>
<evidence type="ECO:0000313" key="5">
    <source>
        <dbReference type="Proteomes" id="UP001331936"/>
    </source>
</evidence>
<feature type="region of interest" description="Disordered" evidence="1">
    <location>
        <begin position="163"/>
        <end position="187"/>
    </location>
</feature>
<comment type="caution">
    <text evidence="4">The sequence shown here is derived from an EMBL/GenBank/DDBJ whole genome shotgun (WGS) entry which is preliminary data.</text>
</comment>
<reference evidence="4 5" key="1">
    <citation type="submission" date="2023-08" db="EMBL/GenBank/DDBJ databases">
        <authorList>
            <person name="Girao M."/>
            <person name="Carvalho M.F."/>
        </authorList>
    </citation>
    <scope>NUCLEOTIDE SEQUENCE [LARGE SCALE GENOMIC DNA]</scope>
    <source>
        <strain evidence="4 5">CC-R104</strain>
    </source>
</reference>
<name>A0ABU7JR17_9NOCA</name>
<dbReference type="PANTHER" id="PTHR37938">
    <property type="entry name" value="BLL0215 PROTEIN"/>
    <property type="match status" value="1"/>
</dbReference>
<evidence type="ECO:0000256" key="1">
    <source>
        <dbReference type="SAM" id="MobiDB-lite"/>
    </source>
</evidence>
<dbReference type="RefSeq" id="WP_330151877.1">
    <property type="nucleotide sequence ID" value="NZ_JAUZMZ010000044.1"/>
</dbReference>